<dbReference type="GO" id="GO:0043022">
    <property type="term" value="F:ribosome binding"/>
    <property type="evidence" value="ECO:0007669"/>
    <property type="project" value="InterPro"/>
</dbReference>
<evidence type="ECO:0000256" key="2">
    <source>
        <dbReference type="ARBA" id="ARBA00022692"/>
    </source>
</evidence>
<comment type="subcellular location">
    <subcellularLocation>
        <location evidence="1">Mitochondrion inner membrane</location>
        <topology evidence="1">Single-pass membrane protein</topology>
    </subcellularLocation>
</comment>
<keyword evidence="6 8" id="KW-0472">Membrane</keyword>
<name>A0A1J4MVC9_9CRYT</name>
<dbReference type="PROSITE" id="PS51758">
    <property type="entry name" value="LETM1_RBD"/>
    <property type="match status" value="1"/>
</dbReference>
<keyword evidence="4 8" id="KW-1133">Transmembrane helix</keyword>
<keyword evidence="2 8" id="KW-0812">Transmembrane</keyword>
<dbReference type="AlphaFoldDB" id="A0A1J4MVC9"/>
<accession>A0A1J4MVC9</accession>
<dbReference type="PANTHER" id="PTHR14009:SF1">
    <property type="entry name" value="MITOCHONDRIAL PROTON_CALCIUM EXCHANGER PROTEIN"/>
    <property type="match status" value="1"/>
</dbReference>
<dbReference type="OrthoDB" id="275278at2759"/>
<feature type="domain" description="Letm1 RBD" evidence="9">
    <location>
        <begin position="121"/>
        <end position="306"/>
    </location>
</feature>
<evidence type="ECO:0000256" key="7">
    <source>
        <dbReference type="PROSITE-ProRule" id="PRU01094"/>
    </source>
</evidence>
<comment type="caution">
    <text evidence="10">The sequence shown here is derived from an EMBL/GenBank/DDBJ whole genome shotgun (WGS) entry which is preliminary data.</text>
</comment>
<gene>
    <name evidence="10" type="ORF">cand_035710</name>
</gene>
<evidence type="ECO:0000256" key="8">
    <source>
        <dbReference type="SAM" id="Phobius"/>
    </source>
</evidence>
<keyword evidence="3" id="KW-0999">Mitochondrion inner membrane</keyword>
<dbReference type="PANTHER" id="PTHR14009">
    <property type="entry name" value="LEUCINE ZIPPER-EF-HAND CONTAINING TRANSMEMBRANE PROTEIN"/>
    <property type="match status" value="1"/>
</dbReference>
<evidence type="ECO:0000313" key="11">
    <source>
        <dbReference type="Proteomes" id="UP000186804"/>
    </source>
</evidence>
<keyword evidence="5 7" id="KW-0496">Mitochondrion</keyword>
<dbReference type="EMBL" id="LRBS01000007">
    <property type="protein sequence ID" value="OII78144.1"/>
    <property type="molecule type" value="Genomic_DNA"/>
</dbReference>
<reference evidence="10 11" key="1">
    <citation type="submission" date="2016-10" db="EMBL/GenBank/DDBJ databases">
        <title>Reductive evolution of mitochondrial metabolism and differential evolution of invasion-related proteins in Cryptosporidium.</title>
        <authorList>
            <person name="Liu S."/>
            <person name="Roellig D.M."/>
            <person name="Guo Y."/>
            <person name="Li N."/>
            <person name="Frace M.A."/>
            <person name="Tang K."/>
            <person name="Zhang L."/>
            <person name="Feng Y."/>
            <person name="Xiao L."/>
        </authorList>
    </citation>
    <scope>NUCLEOTIDE SEQUENCE [LARGE SCALE GENOMIC DNA]</scope>
    <source>
        <strain evidence="10">30847</strain>
    </source>
</reference>
<evidence type="ECO:0000256" key="3">
    <source>
        <dbReference type="ARBA" id="ARBA00022792"/>
    </source>
</evidence>
<dbReference type="GeneID" id="92367755"/>
<evidence type="ECO:0000259" key="9">
    <source>
        <dbReference type="PROSITE" id="PS51758"/>
    </source>
</evidence>
<dbReference type="Pfam" id="PF07766">
    <property type="entry name" value="LETM1_RBD"/>
    <property type="match status" value="1"/>
</dbReference>
<proteinExistence type="predicted"/>
<evidence type="ECO:0000256" key="1">
    <source>
        <dbReference type="ARBA" id="ARBA00004434"/>
    </source>
</evidence>
<evidence type="ECO:0000256" key="6">
    <source>
        <dbReference type="ARBA" id="ARBA00023136"/>
    </source>
</evidence>
<dbReference type="GO" id="GO:0030003">
    <property type="term" value="P:intracellular monoatomic cation homeostasis"/>
    <property type="evidence" value="ECO:0007669"/>
    <property type="project" value="TreeGrafter"/>
</dbReference>
<organism evidence="10 11">
    <name type="scientific">Cryptosporidium andersoni</name>
    <dbReference type="NCBI Taxonomy" id="117008"/>
    <lineage>
        <taxon>Eukaryota</taxon>
        <taxon>Sar</taxon>
        <taxon>Alveolata</taxon>
        <taxon>Apicomplexa</taxon>
        <taxon>Conoidasida</taxon>
        <taxon>Coccidia</taxon>
        <taxon>Eucoccidiorida</taxon>
        <taxon>Eimeriorina</taxon>
        <taxon>Cryptosporidiidae</taxon>
        <taxon>Cryptosporidium</taxon>
    </lineage>
</organism>
<dbReference type="VEuPathDB" id="CryptoDB:cand_035710"/>
<evidence type="ECO:0000256" key="4">
    <source>
        <dbReference type="ARBA" id="ARBA00022989"/>
    </source>
</evidence>
<feature type="transmembrane region" description="Helical" evidence="8">
    <location>
        <begin position="76"/>
        <end position="99"/>
    </location>
</feature>
<dbReference type="RefSeq" id="XP_067069990.1">
    <property type="nucleotide sequence ID" value="XM_067213797.1"/>
</dbReference>
<dbReference type="InterPro" id="IPR044202">
    <property type="entry name" value="LETM1/MDM38-like"/>
</dbReference>
<evidence type="ECO:0000256" key="5">
    <source>
        <dbReference type="ARBA" id="ARBA00023128"/>
    </source>
</evidence>
<keyword evidence="11" id="KW-1185">Reference proteome</keyword>
<dbReference type="InterPro" id="IPR033122">
    <property type="entry name" value="LETM1-like_RBD"/>
</dbReference>
<protein>
    <recommendedName>
        <fullName evidence="9">Letm1 RBD domain-containing protein</fullName>
    </recommendedName>
</protein>
<dbReference type="GO" id="GO:0005743">
    <property type="term" value="C:mitochondrial inner membrane"/>
    <property type="evidence" value="ECO:0007669"/>
    <property type="project" value="UniProtKB-SubCell"/>
</dbReference>
<sequence>MHRTNLIRFDSRFQRYLNQARKSVTHGWHWTKTGFQLFYGNLKTSRQIAKKRFKGYPLTFSEYKMLTRTTTDLAKLIPFSFFIIVPFAEFALPIVLHFFPNMLPSTFQNSFKQESSNFRKELIAKQLLAQSLQEMVEQHISSLTTLDLSEITTKTTILSGIQKKIRQKSKYSENLDVQYISIDEILEFAKLFKSDLQLENMTIETLGCMSKMIGIKPYGLKSIDILRLRYHLLSIMNEDRQILWEGVGSLDYNELIECCKARAIRFLDIPEKEMRQQLIQWLKISSIPDISAVVLLWIRAIHLNHL</sequence>
<dbReference type="Proteomes" id="UP000186804">
    <property type="component" value="Unassembled WGS sequence"/>
</dbReference>
<evidence type="ECO:0000313" key="10">
    <source>
        <dbReference type="EMBL" id="OII78144.1"/>
    </source>
</evidence>